<reference evidence="1 2" key="1">
    <citation type="journal article" date="2021" name="Commun. Biol.">
        <title>The genome of Shorea leprosula (Dipterocarpaceae) highlights the ecological relevance of drought in aseasonal tropical rainforests.</title>
        <authorList>
            <person name="Ng K.K.S."/>
            <person name="Kobayashi M.J."/>
            <person name="Fawcett J.A."/>
            <person name="Hatakeyama M."/>
            <person name="Paape T."/>
            <person name="Ng C.H."/>
            <person name="Ang C.C."/>
            <person name="Tnah L.H."/>
            <person name="Lee C.T."/>
            <person name="Nishiyama T."/>
            <person name="Sese J."/>
            <person name="O'Brien M.J."/>
            <person name="Copetti D."/>
            <person name="Mohd Noor M.I."/>
            <person name="Ong R.C."/>
            <person name="Putra M."/>
            <person name="Sireger I.Z."/>
            <person name="Indrioko S."/>
            <person name="Kosugi Y."/>
            <person name="Izuno A."/>
            <person name="Isagi Y."/>
            <person name="Lee S.L."/>
            <person name="Shimizu K.K."/>
        </authorList>
    </citation>
    <scope>NUCLEOTIDE SEQUENCE [LARGE SCALE GENOMIC DNA]</scope>
    <source>
        <strain evidence="1">214</strain>
    </source>
</reference>
<dbReference type="Pfam" id="PF03140">
    <property type="entry name" value="DUF247"/>
    <property type="match status" value="1"/>
</dbReference>
<dbReference type="Proteomes" id="UP001054252">
    <property type="component" value="Unassembled WGS sequence"/>
</dbReference>
<name>A0AAV5J8Y8_9ROSI</name>
<dbReference type="AlphaFoldDB" id="A0AAV5J8Y8"/>
<accession>A0AAV5J8Y8</accession>
<sequence>MLLRRRNENSVARYELALKAMEEKAGKCYTKPLDHIDEEAFIEMMFLDGSFVIGLIRREIGESRQEIEYVCRNFNMNSLTRDLLLLENQLPLFVLLELFQMTQMCDQDSDFVHLAIDFFSEMMPGPGIQHPSISSNKNIKNLPGLVHDCWLPSSDVIDRYVNTSTEYGEWNFIRTAMELEEA</sequence>
<dbReference type="PANTHER" id="PTHR31170:SF25">
    <property type="entry name" value="BNAA09G04570D PROTEIN"/>
    <property type="match status" value="1"/>
</dbReference>
<proteinExistence type="predicted"/>
<organism evidence="1 2">
    <name type="scientific">Rubroshorea leprosula</name>
    <dbReference type="NCBI Taxonomy" id="152421"/>
    <lineage>
        <taxon>Eukaryota</taxon>
        <taxon>Viridiplantae</taxon>
        <taxon>Streptophyta</taxon>
        <taxon>Embryophyta</taxon>
        <taxon>Tracheophyta</taxon>
        <taxon>Spermatophyta</taxon>
        <taxon>Magnoliopsida</taxon>
        <taxon>eudicotyledons</taxon>
        <taxon>Gunneridae</taxon>
        <taxon>Pentapetalae</taxon>
        <taxon>rosids</taxon>
        <taxon>malvids</taxon>
        <taxon>Malvales</taxon>
        <taxon>Dipterocarpaceae</taxon>
        <taxon>Rubroshorea</taxon>
    </lineage>
</organism>
<protein>
    <submittedName>
        <fullName evidence="1">Uncharacterized protein</fullName>
    </submittedName>
</protein>
<evidence type="ECO:0000313" key="2">
    <source>
        <dbReference type="Proteomes" id="UP001054252"/>
    </source>
</evidence>
<gene>
    <name evidence="1" type="ORF">SLEP1_g18686</name>
</gene>
<keyword evidence="2" id="KW-1185">Reference proteome</keyword>
<comment type="caution">
    <text evidence="1">The sequence shown here is derived from an EMBL/GenBank/DDBJ whole genome shotgun (WGS) entry which is preliminary data.</text>
</comment>
<dbReference type="PANTHER" id="PTHR31170">
    <property type="entry name" value="BNAC04G53230D PROTEIN"/>
    <property type="match status" value="1"/>
</dbReference>
<dbReference type="InterPro" id="IPR004158">
    <property type="entry name" value="DUF247_pln"/>
</dbReference>
<evidence type="ECO:0000313" key="1">
    <source>
        <dbReference type="EMBL" id="GKV06864.1"/>
    </source>
</evidence>
<dbReference type="EMBL" id="BPVZ01000026">
    <property type="protein sequence ID" value="GKV06864.1"/>
    <property type="molecule type" value="Genomic_DNA"/>
</dbReference>